<dbReference type="CDD" id="cd00093">
    <property type="entry name" value="HTH_XRE"/>
    <property type="match status" value="1"/>
</dbReference>
<keyword evidence="3" id="KW-0418">Kinase</keyword>
<proteinExistence type="inferred from homology"/>
<dbReference type="Gene3D" id="1.10.1070.20">
    <property type="match status" value="1"/>
</dbReference>
<accession>A0ABY7C5H7</accession>
<dbReference type="PANTHER" id="PTHR37419:SF1">
    <property type="entry name" value="SERINE_THREONINE-PROTEIN KINASE TOXIN HIPA"/>
    <property type="match status" value="1"/>
</dbReference>
<evidence type="ECO:0000256" key="3">
    <source>
        <dbReference type="ARBA" id="ARBA00022777"/>
    </source>
</evidence>
<evidence type="ECO:0000256" key="2">
    <source>
        <dbReference type="ARBA" id="ARBA00022679"/>
    </source>
</evidence>
<evidence type="ECO:0000256" key="4">
    <source>
        <dbReference type="SAM" id="MobiDB-lite"/>
    </source>
</evidence>
<dbReference type="SUPFAM" id="SSF47413">
    <property type="entry name" value="lambda repressor-like DNA-binding domains"/>
    <property type="match status" value="1"/>
</dbReference>
<dbReference type="Pfam" id="PF13657">
    <property type="entry name" value="Couple_hipA"/>
    <property type="match status" value="1"/>
</dbReference>
<comment type="similarity">
    <text evidence="1">Belongs to the HipA Ser/Thr kinase family.</text>
</comment>
<keyword evidence="2" id="KW-0808">Transferase</keyword>
<feature type="region of interest" description="Disordered" evidence="4">
    <location>
        <begin position="497"/>
        <end position="524"/>
    </location>
</feature>
<evidence type="ECO:0000313" key="6">
    <source>
        <dbReference type="EMBL" id="WAP70075.1"/>
    </source>
</evidence>
<name>A0ABY7C5H7_9HYPH</name>
<sequence>MIRSARDFGNLVRTRRKAMGITQAELAARIGSGERFVVDLESGKPSCQLEKSLLAAVEVGIQLSAEPPEHPQDDDEPRSPTELPMTEALKIYYERHAVAEVVSDNGLELRYVPEWIHRRGAFPISLSMPLGDKPYGADAVLPWLANLLPERHLTEISQQLRVSPQDVVGILACIGRDTAGALSIGSPRGQSDDWREIGSEAELERIIEELPSKPFLVGESGVSMSLAGVQEKLPVSLVRGRICIPIEGTPSTHILKPDSKNLAASVQNEAYCLALAKACGLPVPGFTTGVAGKRQYLLVDRYDRIVRPDGITRVHQEDFCQILGRFPSDKYERGAFGRATGPSVTEMLGAIKDLSTPGQRLPFLDGVIFNVLACNTDSHAKNYSMLIGAGGSSRMAPLYDILCAKIYPRVDQMLPQAINGKRDPDTLGIKDWQALAESVGLSPATTVQRVLDLAARVLDRAQQAKAEVDAMPAGTHARLEGIVRAVTKRAIRIHRQAANGVPTPKPTPAGDFSPSGGSGTFPST</sequence>
<dbReference type="NCBIfam" id="TIGR03071">
    <property type="entry name" value="couple_hipA"/>
    <property type="match status" value="1"/>
</dbReference>
<dbReference type="PROSITE" id="PS50943">
    <property type="entry name" value="HTH_CROC1"/>
    <property type="match status" value="1"/>
</dbReference>
<dbReference type="InterPro" id="IPR012893">
    <property type="entry name" value="HipA-like_C"/>
</dbReference>
<dbReference type="Proteomes" id="UP001164020">
    <property type="component" value="Chromosome"/>
</dbReference>
<protein>
    <submittedName>
        <fullName evidence="6">HipA domain-containing protein</fullName>
    </submittedName>
</protein>
<dbReference type="InterPro" id="IPR010982">
    <property type="entry name" value="Lambda_DNA-bd_dom_sf"/>
</dbReference>
<reference evidence="6" key="1">
    <citation type="submission" date="2022-12" db="EMBL/GenBank/DDBJ databases">
        <title>Jiella pelagia sp. nov., isolated from phosphonate enriched culture of Northwest Pacific surface seawater.</title>
        <authorList>
            <person name="Shin D.Y."/>
            <person name="Hwang C.Y."/>
        </authorList>
    </citation>
    <scope>NUCLEOTIDE SEQUENCE</scope>
    <source>
        <strain evidence="6">HL-NP1</strain>
    </source>
</reference>
<feature type="compositionally biased region" description="Low complexity" evidence="4">
    <location>
        <begin position="510"/>
        <end position="524"/>
    </location>
</feature>
<dbReference type="InterPro" id="IPR052028">
    <property type="entry name" value="HipA_Ser/Thr_kinase"/>
</dbReference>
<dbReference type="PANTHER" id="PTHR37419">
    <property type="entry name" value="SERINE/THREONINE-PROTEIN KINASE TOXIN HIPA"/>
    <property type="match status" value="1"/>
</dbReference>
<keyword evidence="7" id="KW-1185">Reference proteome</keyword>
<evidence type="ECO:0000313" key="7">
    <source>
        <dbReference type="Proteomes" id="UP001164020"/>
    </source>
</evidence>
<dbReference type="InterPro" id="IPR017508">
    <property type="entry name" value="HipA_N1"/>
</dbReference>
<feature type="domain" description="HTH cro/C1-type" evidence="5">
    <location>
        <begin position="12"/>
        <end position="44"/>
    </location>
</feature>
<evidence type="ECO:0000259" key="5">
    <source>
        <dbReference type="PROSITE" id="PS50943"/>
    </source>
</evidence>
<gene>
    <name evidence="6" type="ORF">OH818_08040</name>
</gene>
<evidence type="ECO:0000256" key="1">
    <source>
        <dbReference type="ARBA" id="ARBA00010164"/>
    </source>
</evidence>
<dbReference type="Pfam" id="PF07804">
    <property type="entry name" value="HipA_C"/>
    <property type="match status" value="1"/>
</dbReference>
<dbReference type="Gene3D" id="1.10.260.40">
    <property type="entry name" value="lambda repressor-like DNA-binding domains"/>
    <property type="match status" value="1"/>
</dbReference>
<dbReference type="InterPro" id="IPR001387">
    <property type="entry name" value="Cro/C1-type_HTH"/>
</dbReference>
<dbReference type="EMBL" id="CP114029">
    <property type="protein sequence ID" value="WAP70075.1"/>
    <property type="molecule type" value="Genomic_DNA"/>
</dbReference>
<dbReference type="CDD" id="cd17793">
    <property type="entry name" value="HipA"/>
    <property type="match status" value="1"/>
</dbReference>
<organism evidence="6 7">
    <name type="scientific">Jiella pelagia</name>
    <dbReference type="NCBI Taxonomy" id="2986949"/>
    <lineage>
        <taxon>Bacteria</taxon>
        <taxon>Pseudomonadati</taxon>
        <taxon>Pseudomonadota</taxon>
        <taxon>Alphaproteobacteria</taxon>
        <taxon>Hyphomicrobiales</taxon>
        <taxon>Aurantimonadaceae</taxon>
        <taxon>Jiella</taxon>
    </lineage>
</organism>
<dbReference type="RefSeq" id="WP_268882528.1">
    <property type="nucleotide sequence ID" value="NZ_CP114029.1"/>
</dbReference>